<name>A0AA36FI06_OCTVU</name>
<keyword evidence="2" id="KW-1185">Reference proteome</keyword>
<dbReference type="EMBL" id="OX597836">
    <property type="protein sequence ID" value="CAI9739460.1"/>
    <property type="molecule type" value="Genomic_DNA"/>
</dbReference>
<evidence type="ECO:0000313" key="2">
    <source>
        <dbReference type="Proteomes" id="UP001162480"/>
    </source>
</evidence>
<organism evidence="1 2">
    <name type="scientific">Octopus vulgaris</name>
    <name type="common">Common octopus</name>
    <dbReference type="NCBI Taxonomy" id="6645"/>
    <lineage>
        <taxon>Eukaryota</taxon>
        <taxon>Metazoa</taxon>
        <taxon>Spiralia</taxon>
        <taxon>Lophotrochozoa</taxon>
        <taxon>Mollusca</taxon>
        <taxon>Cephalopoda</taxon>
        <taxon>Coleoidea</taxon>
        <taxon>Octopodiformes</taxon>
        <taxon>Octopoda</taxon>
        <taxon>Incirrata</taxon>
        <taxon>Octopodidae</taxon>
        <taxon>Octopus</taxon>
    </lineage>
</organism>
<dbReference type="AlphaFoldDB" id="A0AA36FI06"/>
<sequence>MNNVYSKQKNCLLWIVIDGGSGGGGCAGCGQGDHSDGDGDGGDVVRVVTMETDISLSAIKISTAPNKPFALN</sequence>
<evidence type="ECO:0000313" key="1">
    <source>
        <dbReference type="EMBL" id="CAI9739460.1"/>
    </source>
</evidence>
<reference evidence="1" key="1">
    <citation type="submission" date="2023-08" db="EMBL/GenBank/DDBJ databases">
        <authorList>
            <person name="Alioto T."/>
            <person name="Alioto T."/>
            <person name="Gomez Garrido J."/>
        </authorList>
    </citation>
    <scope>NUCLEOTIDE SEQUENCE</scope>
</reference>
<gene>
    <name evidence="1" type="ORF">OCTVUL_1B010789</name>
</gene>
<accession>A0AA36FI06</accession>
<dbReference type="Proteomes" id="UP001162480">
    <property type="component" value="Chromosome 23"/>
</dbReference>
<proteinExistence type="predicted"/>
<protein>
    <submittedName>
        <fullName evidence="1">Uncharacterized protein</fullName>
    </submittedName>
</protein>